<keyword evidence="4" id="KW-1185">Reference proteome</keyword>
<feature type="non-terminal residue" evidence="2">
    <location>
        <position position="181"/>
    </location>
</feature>
<evidence type="ECO:0000313" key="4">
    <source>
        <dbReference type="Proteomes" id="UP000005240"/>
    </source>
</evidence>
<sequence>SLCALVTTLTSDRISICAARSRSRRPWRGYLRTSASSNDSVEIPSSPLSPLSSLSDSSPSEPGPSPQSECTLERQIFGGNSPVYLPMMATNEGSVGSDEGIPLSHMLYLLGNESGVEDTDEEMLEDRGSILMDIDANHPPPPVEDIPVAPDAPRMQFRPEPLMPMLDPIYAFGNAFNRLCQ</sequence>
<evidence type="ECO:0000313" key="2">
    <source>
        <dbReference type="EMBL" id="OAV85672.1"/>
    </source>
</evidence>
<evidence type="ECO:0000313" key="3">
    <source>
        <dbReference type="EnsemblFungi" id="PTTG_30353-t43_1-p1"/>
    </source>
</evidence>
<protein>
    <submittedName>
        <fullName evidence="2 3">Uncharacterized protein</fullName>
    </submittedName>
</protein>
<feature type="compositionally biased region" description="Low complexity" evidence="1">
    <location>
        <begin position="44"/>
        <end position="60"/>
    </location>
</feature>
<gene>
    <name evidence="2" type="ORF">PTTG_30353</name>
</gene>
<accession>A0A180FZG7</accession>
<dbReference type="Proteomes" id="UP000005240">
    <property type="component" value="Unassembled WGS sequence"/>
</dbReference>
<dbReference type="EnsemblFungi" id="PTTG_30353-t43_1">
    <property type="protein sequence ID" value="PTTG_30353-t43_1-p1"/>
    <property type="gene ID" value="PTTG_30353"/>
</dbReference>
<feature type="region of interest" description="Disordered" evidence="1">
    <location>
        <begin position="28"/>
        <end position="69"/>
    </location>
</feature>
<reference evidence="2" key="2">
    <citation type="submission" date="2016-05" db="EMBL/GenBank/DDBJ databases">
        <title>Comparative analysis highlights variable genome content of wheat rusts and divergence of the mating loci.</title>
        <authorList>
            <person name="Cuomo C.A."/>
            <person name="Bakkeren G."/>
            <person name="Szabo L."/>
            <person name="Khalil H."/>
            <person name="Joly D."/>
            <person name="Goldberg J."/>
            <person name="Young S."/>
            <person name="Zeng Q."/>
            <person name="Fellers J."/>
        </authorList>
    </citation>
    <scope>NUCLEOTIDE SEQUENCE [LARGE SCALE GENOMIC DNA]</scope>
    <source>
        <strain evidence="2">1-1 BBBD Race 1</strain>
    </source>
</reference>
<reference evidence="3" key="4">
    <citation type="submission" date="2025-05" db="UniProtKB">
        <authorList>
            <consortium name="EnsemblFungi"/>
        </authorList>
    </citation>
    <scope>IDENTIFICATION</scope>
    <source>
        <strain evidence="3">isolate 1-1 / race 1 (BBBD)</strain>
    </source>
</reference>
<dbReference type="EMBL" id="ADAS02003038">
    <property type="protein sequence ID" value="OAV85672.1"/>
    <property type="molecule type" value="Genomic_DNA"/>
</dbReference>
<feature type="non-terminal residue" evidence="2">
    <location>
        <position position="1"/>
    </location>
</feature>
<evidence type="ECO:0000256" key="1">
    <source>
        <dbReference type="SAM" id="MobiDB-lite"/>
    </source>
</evidence>
<dbReference type="AlphaFoldDB" id="A0A180FZG7"/>
<dbReference type="VEuPathDB" id="FungiDB:PTTG_30353"/>
<name>A0A180FZG7_PUCT1</name>
<proteinExistence type="predicted"/>
<reference evidence="2" key="1">
    <citation type="submission" date="2009-11" db="EMBL/GenBank/DDBJ databases">
        <authorList>
            <consortium name="The Broad Institute Genome Sequencing Platform"/>
            <person name="Ward D."/>
            <person name="Feldgarden M."/>
            <person name="Earl A."/>
            <person name="Young S.K."/>
            <person name="Zeng Q."/>
            <person name="Koehrsen M."/>
            <person name="Alvarado L."/>
            <person name="Berlin A."/>
            <person name="Bochicchio J."/>
            <person name="Borenstein D."/>
            <person name="Chapman S.B."/>
            <person name="Chen Z."/>
            <person name="Engels R."/>
            <person name="Freedman E."/>
            <person name="Gellesch M."/>
            <person name="Goldberg J."/>
            <person name="Griggs A."/>
            <person name="Gujja S."/>
            <person name="Heilman E."/>
            <person name="Heiman D."/>
            <person name="Hepburn T."/>
            <person name="Howarth C."/>
            <person name="Jen D."/>
            <person name="Larson L."/>
            <person name="Lewis B."/>
            <person name="Mehta T."/>
            <person name="Park D."/>
            <person name="Pearson M."/>
            <person name="Roberts A."/>
            <person name="Saif S."/>
            <person name="Shea T."/>
            <person name="Shenoy N."/>
            <person name="Sisk P."/>
            <person name="Stolte C."/>
            <person name="Sykes S."/>
            <person name="Thomson T."/>
            <person name="Walk T."/>
            <person name="White J."/>
            <person name="Yandava C."/>
            <person name="Izard J."/>
            <person name="Baranova O.V."/>
            <person name="Blanton J.M."/>
            <person name="Tanner A.C."/>
            <person name="Dewhirst F.E."/>
            <person name="Haas B."/>
            <person name="Nusbaum C."/>
            <person name="Birren B."/>
        </authorList>
    </citation>
    <scope>NUCLEOTIDE SEQUENCE [LARGE SCALE GENOMIC DNA]</scope>
    <source>
        <strain evidence="2">1-1 BBBD Race 1</strain>
    </source>
</reference>
<organism evidence="2">
    <name type="scientific">Puccinia triticina (isolate 1-1 / race 1 (BBBD))</name>
    <name type="common">Brown leaf rust fungus</name>
    <dbReference type="NCBI Taxonomy" id="630390"/>
    <lineage>
        <taxon>Eukaryota</taxon>
        <taxon>Fungi</taxon>
        <taxon>Dikarya</taxon>
        <taxon>Basidiomycota</taxon>
        <taxon>Pucciniomycotina</taxon>
        <taxon>Pucciniomycetes</taxon>
        <taxon>Pucciniales</taxon>
        <taxon>Pucciniaceae</taxon>
        <taxon>Puccinia</taxon>
    </lineage>
</organism>
<reference evidence="3 4" key="3">
    <citation type="journal article" date="2017" name="G3 (Bethesda)">
        <title>Comparative analysis highlights variable genome content of wheat rusts and divergence of the mating loci.</title>
        <authorList>
            <person name="Cuomo C.A."/>
            <person name="Bakkeren G."/>
            <person name="Khalil H.B."/>
            <person name="Panwar V."/>
            <person name="Joly D."/>
            <person name="Linning R."/>
            <person name="Sakthikumar S."/>
            <person name="Song X."/>
            <person name="Adiconis X."/>
            <person name="Fan L."/>
            <person name="Goldberg J.M."/>
            <person name="Levin J.Z."/>
            <person name="Young S."/>
            <person name="Zeng Q."/>
            <person name="Anikster Y."/>
            <person name="Bruce M."/>
            <person name="Wang M."/>
            <person name="Yin C."/>
            <person name="McCallum B."/>
            <person name="Szabo L.J."/>
            <person name="Hulbert S."/>
            <person name="Chen X."/>
            <person name="Fellers J.P."/>
        </authorList>
    </citation>
    <scope>NUCLEOTIDE SEQUENCE</scope>
    <source>
        <strain evidence="3">isolate 1-1 / race 1 (BBBD)</strain>
        <strain evidence="4">Isolate 1-1 / race 1 (BBBD)</strain>
    </source>
</reference>